<dbReference type="InterPro" id="IPR002549">
    <property type="entry name" value="AI-2E-like"/>
</dbReference>
<comment type="caution">
    <text evidence="7">The sequence shown here is derived from an EMBL/GenBank/DDBJ whole genome shotgun (WGS) entry which is preliminary data.</text>
</comment>
<feature type="transmembrane region" description="Helical" evidence="6">
    <location>
        <begin position="130"/>
        <end position="157"/>
    </location>
</feature>
<sequence>MKINLAASVAILLTFAFAILTLGKDLIIPMVLGIFIWYLINILADSILKIKLGGIGLPRFIAFLLALVIILGSLTLLTNVISTSINNVIRSAPAYQENIDSLLDRGAQWVGLSESPQLKELLHKIDLTKIIQNLGVTLAGFIGSAGLILVYTLFIFLEQKCFMPKIDRMLNEDSQRKKVHRMLERVYNDTKTYIGIKTLTSLLTGFVSYAIMKSVGLDFAVFWALLIFLFNYIPTIGSIVATFFPSILALVQFPTLTPFLVVVIGVAATQVVVGNILEPRLMGTTLNLSPLVILISLALWGTVWGIPGAILCVPITVVLAIICSNFEKTRPIAILLSKDGEIRPEG</sequence>
<comment type="subcellular location">
    <subcellularLocation>
        <location evidence="1">Membrane</location>
        <topology evidence="1">Multi-pass membrane protein</topology>
    </subcellularLocation>
</comment>
<keyword evidence="8" id="KW-1185">Reference proteome</keyword>
<evidence type="ECO:0000313" key="7">
    <source>
        <dbReference type="EMBL" id="NDV62346.1"/>
    </source>
</evidence>
<evidence type="ECO:0000256" key="4">
    <source>
        <dbReference type="ARBA" id="ARBA00022989"/>
    </source>
</evidence>
<dbReference type="AlphaFoldDB" id="A0A6B2M1U3"/>
<evidence type="ECO:0000256" key="3">
    <source>
        <dbReference type="ARBA" id="ARBA00022692"/>
    </source>
</evidence>
<proteinExistence type="inferred from homology"/>
<dbReference type="GO" id="GO:0055085">
    <property type="term" value="P:transmembrane transport"/>
    <property type="evidence" value="ECO:0007669"/>
    <property type="project" value="TreeGrafter"/>
</dbReference>
<protein>
    <submittedName>
        <fullName evidence="7">AI-2E family transporter</fullName>
    </submittedName>
</protein>
<feature type="transmembrane region" description="Helical" evidence="6">
    <location>
        <begin position="297"/>
        <end position="322"/>
    </location>
</feature>
<evidence type="ECO:0000256" key="6">
    <source>
        <dbReference type="SAM" id="Phobius"/>
    </source>
</evidence>
<dbReference type="RefSeq" id="WP_163964145.1">
    <property type="nucleotide sequence ID" value="NZ_JAAGNX010000002.1"/>
</dbReference>
<feature type="transmembrane region" description="Helical" evidence="6">
    <location>
        <begin position="28"/>
        <end position="48"/>
    </location>
</feature>
<dbReference type="GO" id="GO:0016020">
    <property type="term" value="C:membrane"/>
    <property type="evidence" value="ECO:0007669"/>
    <property type="project" value="UniProtKB-SubCell"/>
</dbReference>
<comment type="similarity">
    <text evidence="2">Belongs to the autoinducer-2 exporter (AI-2E) (TC 2.A.86) family.</text>
</comment>
<reference evidence="7 8" key="1">
    <citation type="submission" date="2020-02" db="EMBL/GenBank/DDBJ databases">
        <title>Albibacoteraceae fam. nov., the first described family within the subdivision 4 Verrucomicrobia.</title>
        <authorList>
            <person name="Xi F."/>
        </authorList>
    </citation>
    <scope>NUCLEOTIDE SEQUENCE [LARGE SCALE GENOMIC DNA]</scope>
    <source>
        <strain evidence="7 8">CK1056</strain>
    </source>
</reference>
<evidence type="ECO:0000313" key="8">
    <source>
        <dbReference type="Proteomes" id="UP000478417"/>
    </source>
</evidence>
<feature type="transmembrane region" description="Helical" evidence="6">
    <location>
        <begin position="192"/>
        <end position="211"/>
    </location>
</feature>
<dbReference type="Proteomes" id="UP000478417">
    <property type="component" value="Unassembled WGS sequence"/>
</dbReference>
<feature type="transmembrane region" description="Helical" evidence="6">
    <location>
        <begin position="223"/>
        <end position="244"/>
    </location>
</feature>
<dbReference type="PANTHER" id="PTHR21716:SF64">
    <property type="entry name" value="AI-2 TRANSPORT PROTEIN TQSA"/>
    <property type="match status" value="1"/>
</dbReference>
<dbReference type="EMBL" id="JAAGNX010000002">
    <property type="protein sequence ID" value="NDV62346.1"/>
    <property type="molecule type" value="Genomic_DNA"/>
</dbReference>
<dbReference type="Pfam" id="PF01594">
    <property type="entry name" value="AI-2E_transport"/>
    <property type="match status" value="1"/>
</dbReference>
<organism evidence="7 8">
    <name type="scientific">Oceanipulchritudo coccoides</name>
    <dbReference type="NCBI Taxonomy" id="2706888"/>
    <lineage>
        <taxon>Bacteria</taxon>
        <taxon>Pseudomonadati</taxon>
        <taxon>Verrucomicrobiota</taxon>
        <taxon>Opitutia</taxon>
        <taxon>Puniceicoccales</taxon>
        <taxon>Oceanipulchritudinaceae</taxon>
        <taxon>Oceanipulchritudo</taxon>
    </lineage>
</organism>
<feature type="transmembrane region" description="Helical" evidence="6">
    <location>
        <begin position="256"/>
        <end position="277"/>
    </location>
</feature>
<dbReference type="PANTHER" id="PTHR21716">
    <property type="entry name" value="TRANSMEMBRANE PROTEIN"/>
    <property type="match status" value="1"/>
</dbReference>
<keyword evidence="5 6" id="KW-0472">Membrane</keyword>
<gene>
    <name evidence="7" type="ORF">G0Q06_07790</name>
</gene>
<name>A0A6B2M1U3_9BACT</name>
<accession>A0A6B2M1U3</accession>
<keyword evidence="4 6" id="KW-1133">Transmembrane helix</keyword>
<evidence type="ECO:0000256" key="5">
    <source>
        <dbReference type="ARBA" id="ARBA00023136"/>
    </source>
</evidence>
<evidence type="ECO:0000256" key="1">
    <source>
        <dbReference type="ARBA" id="ARBA00004141"/>
    </source>
</evidence>
<feature type="transmembrane region" description="Helical" evidence="6">
    <location>
        <begin position="60"/>
        <end position="81"/>
    </location>
</feature>
<keyword evidence="3 6" id="KW-0812">Transmembrane</keyword>
<evidence type="ECO:0000256" key="2">
    <source>
        <dbReference type="ARBA" id="ARBA00009773"/>
    </source>
</evidence>